<keyword evidence="2" id="KW-0472">Membrane</keyword>
<protein>
    <submittedName>
        <fullName evidence="4">PhoD-like phosphatase-domain-containing protein</fullName>
    </submittedName>
</protein>
<evidence type="ECO:0000313" key="4">
    <source>
        <dbReference type="EMBL" id="KAF8479052.1"/>
    </source>
</evidence>
<evidence type="ECO:0000259" key="3">
    <source>
        <dbReference type="Pfam" id="PF09423"/>
    </source>
</evidence>
<dbReference type="CDD" id="cd07389">
    <property type="entry name" value="MPP_PhoD"/>
    <property type="match status" value="1"/>
</dbReference>
<dbReference type="Pfam" id="PF09423">
    <property type="entry name" value="PhoD"/>
    <property type="match status" value="1"/>
</dbReference>
<evidence type="ECO:0000256" key="1">
    <source>
        <dbReference type="SAM" id="MobiDB-lite"/>
    </source>
</evidence>
<evidence type="ECO:0000313" key="5">
    <source>
        <dbReference type="Proteomes" id="UP000759537"/>
    </source>
</evidence>
<keyword evidence="2" id="KW-1133">Transmembrane helix</keyword>
<comment type="caution">
    <text evidence="4">The sequence shown here is derived from an EMBL/GenBank/DDBJ whole genome shotgun (WGS) entry which is preliminary data.</text>
</comment>
<dbReference type="Gene3D" id="3.60.21.70">
    <property type="entry name" value="PhoD-like phosphatase"/>
    <property type="match status" value="1"/>
</dbReference>
<gene>
    <name evidence="4" type="ORF">DFH94DRAFT_854143</name>
</gene>
<dbReference type="InterPro" id="IPR029052">
    <property type="entry name" value="Metallo-depent_PP-like"/>
</dbReference>
<keyword evidence="2" id="KW-0812">Transmembrane</keyword>
<dbReference type="Proteomes" id="UP000759537">
    <property type="component" value="Unassembled WGS sequence"/>
</dbReference>
<organism evidence="4 5">
    <name type="scientific">Russula ochroleuca</name>
    <dbReference type="NCBI Taxonomy" id="152965"/>
    <lineage>
        <taxon>Eukaryota</taxon>
        <taxon>Fungi</taxon>
        <taxon>Dikarya</taxon>
        <taxon>Basidiomycota</taxon>
        <taxon>Agaricomycotina</taxon>
        <taxon>Agaricomycetes</taxon>
        <taxon>Russulales</taxon>
        <taxon>Russulaceae</taxon>
        <taxon>Russula</taxon>
    </lineage>
</organism>
<dbReference type="PANTHER" id="PTHR43606">
    <property type="entry name" value="PHOSPHATASE, PUTATIVE (AFU_ORTHOLOGUE AFUA_6G08710)-RELATED"/>
    <property type="match status" value="1"/>
</dbReference>
<dbReference type="InterPro" id="IPR018946">
    <property type="entry name" value="PhoD-like_MPP"/>
</dbReference>
<feature type="region of interest" description="Disordered" evidence="1">
    <location>
        <begin position="57"/>
        <end position="83"/>
    </location>
</feature>
<reference evidence="4" key="2">
    <citation type="journal article" date="2020" name="Nat. Commun.">
        <title>Large-scale genome sequencing of mycorrhizal fungi provides insights into the early evolution of symbiotic traits.</title>
        <authorList>
            <person name="Miyauchi S."/>
            <person name="Kiss E."/>
            <person name="Kuo A."/>
            <person name="Drula E."/>
            <person name="Kohler A."/>
            <person name="Sanchez-Garcia M."/>
            <person name="Morin E."/>
            <person name="Andreopoulos B."/>
            <person name="Barry K.W."/>
            <person name="Bonito G."/>
            <person name="Buee M."/>
            <person name="Carver A."/>
            <person name="Chen C."/>
            <person name="Cichocki N."/>
            <person name="Clum A."/>
            <person name="Culley D."/>
            <person name="Crous P.W."/>
            <person name="Fauchery L."/>
            <person name="Girlanda M."/>
            <person name="Hayes R.D."/>
            <person name="Keri Z."/>
            <person name="LaButti K."/>
            <person name="Lipzen A."/>
            <person name="Lombard V."/>
            <person name="Magnuson J."/>
            <person name="Maillard F."/>
            <person name="Murat C."/>
            <person name="Nolan M."/>
            <person name="Ohm R.A."/>
            <person name="Pangilinan J."/>
            <person name="Pereira M.F."/>
            <person name="Perotto S."/>
            <person name="Peter M."/>
            <person name="Pfister S."/>
            <person name="Riley R."/>
            <person name="Sitrit Y."/>
            <person name="Stielow J.B."/>
            <person name="Szollosi G."/>
            <person name="Zifcakova L."/>
            <person name="Stursova M."/>
            <person name="Spatafora J.W."/>
            <person name="Tedersoo L."/>
            <person name="Vaario L.M."/>
            <person name="Yamada A."/>
            <person name="Yan M."/>
            <person name="Wang P."/>
            <person name="Xu J."/>
            <person name="Bruns T."/>
            <person name="Baldrian P."/>
            <person name="Vilgalys R."/>
            <person name="Dunand C."/>
            <person name="Henrissat B."/>
            <person name="Grigoriev I.V."/>
            <person name="Hibbett D."/>
            <person name="Nagy L.G."/>
            <person name="Martin F.M."/>
        </authorList>
    </citation>
    <scope>NUCLEOTIDE SEQUENCE</scope>
    <source>
        <strain evidence="4">Prilba</strain>
    </source>
</reference>
<dbReference type="InterPro" id="IPR038607">
    <property type="entry name" value="PhoD-like_sf"/>
</dbReference>
<dbReference type="EMBL" id="WHVB01000010">
    <property type="protein sequence ID" value="KAF8479052.1"/>
    <property type="molecule type" value="Genomic_DNA"/>
</dbReference>
<accession>A0A9P5MUB4</accession>
<dbReference type="InterPro" id="IPR052900">
    <property type="entry name" value="Phospholipid_Metab_Enz"/>
</dbReference>
<sequence length="683" mass="76924">MSETKFALYFGAVFSTLFRAFTFIFLRVAPLRWCKYLLPGLYCAYIATVPLAPRLAEQSPPPPTSNSTKENESTTPAPQNEASSNRDVVWELLFSLPTTRLTSVITWSINTLLVLLAADFVFSPVIDSATDVTFTRLGAVYPDAVKVVVRYPLSGANATEHNVLVLWRPATAAAAEPWMDGPILHLQPEFDWTNTTKLTKLWPSTEYEYVLAHTNRTVLPYPATPIRFHTFPDSRLPTGSHFRFVVSSCLKPNFPYAPFQNKRIKGFDLLADYLFAEPTVVDTPGTVAYVKADDNVTESSTPLENDVDTEAGESVPEVVPASLEAKRRDVAPIEFMLFLGDFIYADVPVYHGDSKHAYRRLYRRNYNSPSFRKVFERLPVIHAYDDHEFINNYAGQSNDVPPFENADDAFRIYNADGNYDSRVPGQRYYDFRYGDVAFFVMDTRRHRSDPHTGEAAARTMLGETQLSALYEWLGKVNQTATFKFIVTSVPFTSLWTHDAQTDSWAGYASEKASLLSALHTVPNVFLLSGDRHEFAAIEFNPLNEVGTGAHVVREFSTSPLSMFYVPLVRTLRAASEAVVPRTRLRIVDEESPPEEIVEEVPMERVVKYLPIGNYKWSAIEIDTRNPEHPKLHLEVVIDGKVAYNLPIDATPVKLRSSTALGSMVPDSLKDILDRVGLSPNRWF</sequence>
<dbReference type="PANTHER" id="PTHR43606:SF2">
    <property type="entry name" value="ALKALINE PHOSPHATASE FAMILY PROTEIN (AFU_ORTHOLOGUE AFUA_5G03860)"/>
    <property type="match status" value="1"/>
</dbReference>
<dbReference type="OrthoDB" id="2100241at2759"/>
<keyword evidence="5" id="KW-1185">Reference proteome</keyword>
<reference evidence="4" key="1">
    <citation type="submission" date="2019-10" db="EMBL/GenBank/DDBJ databases">
        <authorList>
            <consortium name="DOE Joint Genome Institute"/>
            <person name="Kuo A."/>
            <person name="Miyauchi S."/>
            <person name="Kiss E."/>
            <person name="Drula E."/>
            <person name="Kohler A."/>
            <person name="Sanchez-Garcia M."/>
            <person name="Andreopoulos B."/>
            <person name="Barry K.W."/>
            <person name="Bonito G."/>
            <person name="Buee M."/>
            <person name="Carver A."/>
            <person name="Chen C."/>
            <person name="Cichocki N."/>
            <person name="Clum A."/>
            <person name="Culley D."/>
            <person name="Crous P.W."/>
            <person name="Fauchery L."/>
            <person name="Girlanda M."/>
            <person name="Hayes R."/>
            <person name="Keri Z."/>
            <person name="LaButti K."/>
            <person name="Lipzen A."/>
            <person name="Lombard V."/>
            <person name="Magnuson J."/>
            <person name="Maillard F."/>
            <person name="Morin E."/>
            <person name="Murat C."/>
            <person name="Nolan M."/>
            <person name="Ohm R."/>
            <person name="Pangilinan J."/>
            <person name="Pereira M."/>
            <person name="Perotto S."/>
            <person name="Peter M."/>
            <person name="Riley R."/>
            <person name="Sitrit Y."/>
            <person name="Stielow B."/>
            <person name="Szollosi G."/>
            <person name="Zifcakova L."/>
            <person name="Stursova M."/>
            <person name="Spatafora J.W."/>
            <person name="Tedersoo L."/>
            <person name="Vaario L.-M."/>
            <person name="Yamada A."/>
            <person name="Yan M."/>
            <person name="Wang P."/>
            <person name="Xu J."/>
            <person name="Bruns T."/>
            <person name="Baldrian P."/>
            <person name="Vilgalys R."/>
            <person name="Henrissat B."/>
            <person name="Grigoriev I.V."/>
            <person name="Hibbett D."/>
            <person name="Nagy L.G."/>
            <person name="Martin F.M."/>
        </authorList>
    </citation>
    <scope>NUCLEOTIDE SEQUENCE</scope>
    <source>
        <strain evidence="4">Prilba</strain>
    </source>
</reference>
<feature type="transmembrane region" description="Helical" evidence="2">
    <location>
        <begin position="6"/>
        <end position="29"/>
    </location>
</feature>
<dbReference type="AlphaFoldDB" id="A0A9P5MUB4"/>
<name>A0A9P5MUB4_9AGAM</name>
<dbReference type="SUPFAM" id="SSF56300">
    <property type="entry name" value="Metallo-dependent phosphatases"/>
    <property type="match status" value="1"/>
</dbReference>
<feature type="domain" description="PhoD-like phosphatase metallophosphatase" evidence="3">
    <location>
        <begin position="332"/>
        <end position="568"/>
    </location>
</feature>
<evidence type="ECO:0000256" key="2">
    <source>
        <dbReference type="SAM" id="Phobius"/>
    </source>
</evidence>
<proteinExistence type="predicted"/>